<feature type="non-terminal residue" evidence="1">
    <location>
        <position position="1"/>
    </location>
</feature>
<dbReference type="Proteomes" id="UP000663848">
    <property type="component" value="Unassembled WGS sequence"/>
</dbReference>
<dbReference type="Gene3D" id="3.30.450.60">
    <property type="match status" value="1"/>
</dbReference>
<comment type="caution">
    <text evidence="1">The sequence shown here is derived from an EMBL/GenBank/DDBJ whole genome shotgun (WGS) entry which is preliminary data.</text>
</comment>
<dbReference type="InterPro" id="IPR011012">
    <property type="entry name" value="Longin-like_dom_sf"/>
</dbReference>
<accession>A0A822GJL2</accession>
<dbReference type="AlphaFoldDB" id="A0A822GJL2"/>
<gene>
    <name evidence="1" type="ORF">QYT958_LOCUS48206</name>
</gene>
<reference evidence="1" key="1">
    <citation type="submission" date="2021-02" db="EMBL/GenBank/DDBJ databases">
        <authorList>
            <person name="Nowell W R."/>
        </authorList>
    </citation>
    <scope>NUCLEOTIDE SEQUENCE</scope>
</reference>
<evidence type="ECO:0000313" key="1">
    <source>
        <dbReference type="EMBL" id="CAF5146778.1"/>
    </source>
</evidence>
<evidence type="ECO:0000313" key="2">
    <source>
        <dbReference type="Proteomes" id="UP000663848"/>
    </source>
</evidence>
<sequence length="38" mass="4408">MIHSLFIINASGDVFMEKHWKTVVGKSICDYFFEAQSK</sequence>
<proteinExistence type="predicted"/>
<dbReference type="SUPFAM" id="SSF64356">
    <property type="entry name" value="SNARE-like"/>
    <property type="match status" value="1"/>
</dbReference>
<protein>
    <submittedName>
        <fullName evidence="1">Uncharacterized protein</fullName>
    </submittedName>
</protein>
<organism evidence="1 2">
    <name type="scientific">Rotaria socialis</name>
    <dbReference type="NCBI Taxonomy" id="392032"/>
    <lineage>
        <taxon>Eukaryota</taxon>
        <taxon>Metazoa</taxon>
        <taxon>Spiralia</taxon>
        <taxon>Gnathifera</taxon>
        <taxon>Rotifera</taxon>
        <taxon>Eurotatoria</taxon>
        <taxon>Bdelloidea</taxon>
        <taxon>Philodinida</taxon>
        <taxon>Philodinidae</taxon>
        <taxon>Rotaria</taxon>
    </lineage>
</organism>
<name>A0A822GJL2_9BILA</name>
<dbReference type="EMBL" id="CAJOBR010095684">
    <property type="protein sequence ID" value="CAF5146778.1"/>
    <property type="molecule type" value="Genomic_DNA"/>
</dbReference>